<dbReference type="EMBL" id="VJMH01005339">
    <property type="protein sequence ID" value="KAF0697199.1"/>
    <property type="molecule type" value="Genomic_DNA"/>
</dbReference>
<sequence>MLGFLGMLQAALTVLVPSHTGDLFTALTITLAVLAFLTLVLGVLVSFRGSVHVRLSVFVATVSLLSSIFFDGACHRTHIDASVDVDTKILVLAMPLIVVFLGLIVSVNDPPLPLGYLFIGMSTVWNVFDATTLGIVIDLHSLDDTTAVLLCGTLVLVLVASIHYGKKATKRKPDRLRQLTSVSGGFIVSGVLAMGLQAVLPGTGELYVYCIGALGVGILIARVGYIAQVRRARTTPPQVDAPIVQLDNNIV</sequence>
<evidence type="ECO:0000313" key="3">
    <source>
        <dbReference type="EMBL" id="VFT88941.1"/>
    </source>
</evidence>
<feature type="transmembrane region" description="Helical" evidence="1">
    <location>
        <begin position="51"/>
        <end position="69"/>
    </location>
</feature>
<proteinExistence type="predicted"/>
<name>A0A485KVU9_9STRA</name>
<dbReference type="Proteomes" id="UP000332933">
    <property type="component" value="Unassembled WGS sequence"/>
</dbReference>
<feature type="transmembrane region" description="Helical" evidence="1">
    <location>
        <begin position="23"/>
        <end position="44"/>
    </location>
</feature>
<organism evidence="3 4">
    <name type="scientific">Aphanomyces stellatus</name>
    <dbReference type="NCBI Taxonomy" id="120398"/>
    <lineage>
        <taxon>Eukaryota</taxon>
        <taxon>Sar</taxon>
        <taxon>Stramenopiles</taxon>
        <taxon>Oomycota</taxon>
        <taxon>Saprolegniomycetes</taxon>
        <taxon>Saprolegniales</taxon>
        <taxon>Verrucalvaceae</taxon>
        <taxon>Aphanomyces</taxon>
    </lineage>
</organism>
<keyword evidence="1" id="KW-0472">Membrane</keyword>
<feature type="transmembrane region" description="Helical" evidence="1">
    <location>
        <begin position="176"/>
        <end position="200"/>
    </location>
</feature>
<dbReference type="EMBL" id="CAADRA010005360">
    <property type="protein sequence ID" value="VFT88941.1"/>
    <property type="molecule type" value="Genomic_DNA"/>
</dbReference>
<feature type="transmembrane region" description="Helical" evidence="1">
    <location>
        <begin position="89"/>
        <end position="107"/>
    </location>
</feature>
<evidence type="ECO:0000313" key="2">
    <source>
        <dbReference type="EMBL" id="KAF0697199.1"/>
    </source>
</evidence>
<feature type="transmembrane region" description="Helical" evidence="1">
    <location>
        <begin position="206"/>
        <end position="225"/>
    </location>
</feature>
<dbReference type="AlphaFoldDB" id="A0A485KVU9"/>
<accession>A0A485KVU9</accession>
<gene>
    <name evidence="3" type="primary">Aste57867_12086</name>
    <name evidence="2" type="ORF">As57867_012041</name>
    <name evidence="3" type="ORF">ASTE57867_12086</name>
</gene>
<reference evidence="2" key="2">
    <citation type="submission" date="2019-06" db="EMBL/GenBank/DDBJ databases">
        <title>Genomics analysis of Aphanomyces spp. identifies a new class of oomycete effector associated with host adaptation.</title>
        <authorList>
            <person name="Gaulin E."/>
        </authorList>
    </citation>
    <scope>NUCLEOTIDE SEQUENCE</scope>
    <source>
        <strain evidence="2">CBS 578.67</strain>
    </source>
</reference>
<keyword evidence="4" id="KW-1185">Reference proteome</keyword>
<evidence type="ECO:0000256" key="1">
    <source>
        <dbReference type="SAM" id="Phobius"/>
    </source>
</evidence>
<feature type="transmembrane region" description="Helical" evidence="1">
    <location>
        <begin position="114"/>
        <end position="135"/>
    </location>
</feature>
<feature type="transmembrane region" description="Helical" evidence="1">
    <location>
        <begin position="147"/>
        <end position="164"/>
    </location>
</feature>
<keyword evidence="1" id="KW-0812">Transmembrane</keyword>
<protein>
    <submittedName>
        <fullName evidence="3">Aste57867_12086 protein</fullName>
    </submittedName>
</protein>
<evidence type="ECO:0000313" key="4">
    <source>
        <dbReference type="Proteomes" id="UP000332933"/>
    </source>
</evidence>
<reference evidence="3 4" key="1">
    <citation type="submission" date="2019-03" db="EMBL/GenBank/DDBJ databases">
        <authorList>
            <person name="Gaulin E."/>
            <person name="Dumas B."/>
        </authorList>
    </citation>
    <scope>NUCLEOTIDE SEQUENCE [LARGE SCALE GENOMIC DNA]</scope>
    <source>
        <strain evidence="3">CBS 568.67</strain>
    </source>
</reference>
<keyword evidence="1" id="KW-1133">Transmembrane helix</keyword>